<reference evidence="2" key="1">
    <citation type="submission" date="2014-09" db="EMBL/GenBank/DDBJ databases">
        <title>Genome sequence of the luminous mushroom Mycena chlorophos for searching fungal bioluminescence genes.</title>
        <authorList>
            <person name="Tanaka Y."/>
            <person name="Kasuga D."/>
            <person name="Oba Y."/>
            <person name="Hase S."/>
            <person name="Sato K."/>
            <person name="Oba Y."/>
            <person name="Sakakibara Y."/>
        </authorList>
    </citation>
    <scope>NUCLEOTIDE SEQUENCE</scope>
</reference>
<name>A0ABQ0L423_MYCCL</name>
<keyword evidence="1" id="KW-0732">Signal</keyword>
<gene>
    <name evidence="2" type="ORF">MCHLO_03373</name>
</gene>
<accession>A0ABQ0L423</accession>
<evidence type="ECO:0000256" key="1">
    <source>
        <dbReference type="SAM" id="SignalP"/>
    </source>
</evidence>
<feature type="chain" id="PRO_5047163057" evidence="1">
    <location>
        <begin position="20"/>
        <end position="135"/>
    </location>
</feature>
<evidence type="ECO:0000313" key="3">
    <source>
        <dbReference type="Proteomes" id="UP000815677"/>
    </source>
</evidence>
<sequence>MHTSFLAILAASLPLLSTAATIGAETHFYGDAGCTAFLSNAEAYYNQAPYVGGTNGGEGAGCIALNPPGNAVSANTAAIFEANGSTETAGFCLFYDGYACDGIEDISHYTPGKGDCLPARSSAGYLWKSAQCYVA</sequence>
<protein>
    <submittedName>
        <fullName evidence="2">Uncharacterized protein</fullName>
    </submittedName>
</protein>
<dbReference type="EMBL" id="DF841719">
    <property type="protein sequence ID" value="GAT45813.1"/>
    <property type="molecule type" value="Genomic_DNA"/>
</dbReference>
<proteinExistence type="predicted"/>
<feature type="signal peptide" evidence="1">
    <location>
        <begin position="1"/>
        <end position="19"/>
    </location>
</feature>
<dbReference type="Proteomes" id="UP000815677">
    <property type="component" value="Unassembled WGS sequence"/>
</dbReference>
<keyword evidence="3" id="KW-1185">Reference proteome</keyword>
<evidence type="ECO:0000313" key="2">
    <source>
        <dbReference type="EMBL" id="GAT45813.1"/>
    </source>
</evidence>
<organism evidence="2 3">
    <name type="scientific">Mycena chlorophos</name>
    <name type="common">Agaric fungus</name>
    <name type="synonym">Agaricus chlorophos</name>
    <dbReference type="NCBI Taxonomy" id="658473"/>
    <lineage>
        <taxon>Eukaryota</taxon>
        <taxon>Fungi</taxon>
        <taxon>Dikarya</taxon>
        <taxon>Basidiomycota</taxon>
        <taxon>Agaricomycotina</taxon>
        <taxon>Agaricomycetes</taxon>
        <taxon>Agaricomycetidae</taxon>
        <taxon>Agaricales</taxon>
        <taxon>Marasmiineae</taxon>
        <taxon>Mycenaceae</taxon>
        <taxon>Mycena</taxon>
    </lineage>
</organism>